<dbReference type="AlphaFoldDB" id="A0AAD9VFZ0"/>
<reference evidence="1" key="2">
    <citation type="journal article" date="2023" name="Science">
        <title>Genomic signatures of disease resistance in endangered staghorn corals.</title>
        <authorList>
            <person name="Vollmer S.V."/>
            <person name="Selwyn J.D."/>
            <person name="Despard B.A."/>
            <person name="Roesel C.L."/>
        </authorList>
    </citation>
    <scope>NUCLEOTIDE SEQUENCE</scope>
    <source>
        <strain evidence="1">K2</strain>
    </source>
</reference>
<dbReference type="Proteomes" id="UP001249851">
    <property type="component" value="Unassembled WGS sequence"/>
</dbReference>
<proteinExistence type="predicted"/>
<accession>A0AAD9VFZ0</accession>
<evidence type="ECO:0000313" key="1">
    <source>
        <dbReference type="EMBL" id="KAK2572537.1"/>
    </source>
</evidence>
<evidence type="ECO:0000313" key="2">
    <source>
        <dbReference type="Proteomes" id="UP001249851"/>
    </source>
</evidence>
<name>A0AAD9VFZ0_ACRCE</name>
<reference evidence="1" key="1">
    <citation type="journal article" date="2023" name="G3 (Bethesda)">
        <title>Whole genome assembly and annotation of the endangered Caribbean coral Acropora cervicornis.</title>
        <authorList>
            <person name="Selwyn J.D."/>
            <person name="Vollmer S.V."/>
        </authorList>
    </citation>
    <scope>NUCLEOTIDE SEQUENCE</scope>
    <source>
        <strain evidence="1">K2</strain>
    </source>
</reference>
<protein>
    <submittedName>
        <fullName evidence="1">Uncharacterized protein</fullName>
    </submittedName>
</protein>
<comment type="caution">
    <text evidence="1">The sequence shown here is derived from an EMBL/GenBank/DDBJ whole genome shotgun (WGS) entry which is preliminary data.</text>
</comment>
<keyword evidence="2" id="KW-1185">Reference proteome</keyword>
<gene>
    <name evidence="1" type="ORF">P5673_002795</name>
</gene>
<sequence length="202" mass="23656">MKTTQQKRCQVLNSEAEQHHQKVYLHWIAQSKPTRRKKLQWNRVHFSAPGSAKPLRRLILRPNLVAENNNYTSKNATEAMCRQVLEFITPVYLVYHYEKKRLDSDVDLTKLLLNASVILNATSEMAEYFRARRFPNATQTQAVKMWSRDVLRKEVQSYKELIDGSPNSLEELQNWSILYELSILPNFCVVTQAFTLGELRDE</sequence>
<dbReference type="EMBL" id="JARQWQ010000004">
    <property type="protein sequence ID" value="KAK2572537.1"/>
    <property type="molecule type" value="Genomic_DNA"/>
</dbReference>
<organism evidence="1 2">
    <name type="scientific">Acropora cervicornis</name>
    <name type="common">Staghorn coral</name>
    <dbReference type="NCBI Taxonomy" id="6130"/>
    <lineage>
        <taxon>Eukaryota</taxon>
        <taxon>Metazoa</taxon>
        <taxon>Cnidaria</taxon>
        <taxon>Anthozoa</taxon>
        <taxon>Hexacorallia</taxon>
        <taxon>Scleractinia</taxon>
        <taxon>Astrocoeniina</taxon>
        <taxon>Acroporidae</taxon>
        <taxon>Acropora</taxon>
    </lineage>
</organism>